<evidence type="ECO:0000313" key="3">
    <source>
        <dbReference type="EMBL" id="AEK81138.1"/>
    </source>
</evidence>
<dbReference type="HOGENOM" id="CLU_013399_3_0_1"/>
<evidence type="ECO:0000313" key="2">
    <source>
        <dbReference type="EMBL" id="AEK81137.1"/>
    </source>
</evidence>
<evidence type="ECO:0000256" key="1">
    <source>
        <dbReference type="SAM" id="SignalP"/>
    </source>
</evidence>
<keyword evidence="1" id="KW-0732">Signal</keyword>
<dbReference type="AlphaFoldDB" id="E0W4V6"/>
<organism evidence="3">
    <name type="scientific">Phytophthora sojae</name>
    <name type="common">Soybean stem and root rot agent</name>
    <name type="synonym">Phytophthora megasperma f. sp. glycines</name>
    <dbReference type="NCBI Taxonomy" id="67593"/>
    <lineage>
        <taxon>Eukaryota</taxon>
        <taxon>Sar</taxon>
        <taxon>Stramenopiles</taxon>
        <taxon>Oomycota</taxon>
        <taxon>Peronosporomycetes</taxon>
        <taxon>Peronosporales</taxon>
        <taxon>Peronosporaceae</taxon>
        <taxon>Phytophthora</taxon>
    </lineage>
</organism>
<sequence>MGLYRGFLLIAAILLVAVVDSTPVEVPASARALESGTPATKFLRTDTTGEEEEVRGPNFGFSSLKTLVNSLKPTKRNQLAQLLKSHQSTDDAFAFLKLDAVGDQILTNPAFNVWRKYVSKISGWNADDVVMTNCRSSTETLSLQSCSK</sequence>
<dbReference type="VEuPathDB" id="FungiDB:PHYSODRAFT_289133"/>
<feature type="chain" id="PRO_5007653099" evidence="1">
    <location>
        <begin position="22"/>
        <end position="148"/>
    </location>
</feature>
<dbReference type="KEGG" id="psoj:PHYSODRAFT_289133"/>
<gene>
    <name evidence="3" type="primary">Avh</name>
</gene>
<accession>E0W4V6</accession>
<proteinExistence type="predicted"/>
<dbReference type="EMBL" id="JN254326">
    <property type="protein sequence ID" value="AEK81139.1"/>
    <property type="molecule type" value="Genomic_DNA"/>
</dbReference>
<evidence type="ECO:0000313" key="4">
    <source>
        <dbReference type="EMBL" id="AEK81139.1"/>
    </source>
</evidence>
<name>E0W4V6_PHYSO</name>
<dbReference type="RefSeq" id="XP_009538256.1">
    <property type="nucleotide sequence ID" value="XM_009539961.1"/>
</dbReference>
<reference evidence="3" key="1">
    <citation type="journal article" date="2011" name="Plant Cell">
        <title>Transcriptional programming and functional interactions within the Phytophthora sojae RXLR effector repertoire.</title>
        <authorList>
            <person name="Wang Q."/>
            <person name="Han C."/>
            <person name="Ferreira A.O."/>
            <person name="Yu X."/>
            <person name="Ye W."/>
            <person name="Tripathy S."/>
            <person name="Kale S.D."/>
            <person name="Gu B."/>
            <person name="Sheng Y."/>
            <person name="Sui Y."/>
            <person name="Wang X."/>
            <person name="Zhang Z."/>
            <person name="Cheng B."/>
            <person name="Dong S."/>
            <person name="Shan W."/>
            <person name="Zheng X."/>
            <person name="Dou D."/>
            <person name="Tyler B.M."/>
            <person name="Wang Y."/>
        </authorList>
    </citation>
    <scope>NUCLEOTIDE SEQUENCE</scope>
    <source>
        <strain evidence="2">P7064</strain>
        <strain evidence="3">P7074</strain>
        <strain evidence="4">P7076</strain>
    </source>
</reference>
<feature type="signal peptide" evidence="1">
    <location>
        <begin position="1"/>
        <end position="21"/>
    </location>
</feature>
<dbReference type="SMR" id="E0W4V6"/>
<dbReference type="EMBL" id="JN254324">
    <property type="protein sequence ID" value="AEK81137.1"/>
    <property type="molecule type" value="Genomic_DNA"/>
</dbReference>
<protein>
    <submittedName>
        <fullName evidence="3">Avh306</fullName>
    </submittedName>
</protein>
<dbReference type="EMBL" id="JN254325">
    <property type="protein sequence ID" value="AEK81138.1"/>
    <property type="molecule type" value="Genomic_DNA"/>
</dbReference>